<name>A0ABR6RD55_9BURK</name>
<reference evidence="1 2" key="1">
    <citation type="submission" date="2020-08" db="EMBL/GenBank/DDBJ databases">
        <title>Functional genomics of gut bacteria from endangered species of beetles.</title>
        <authorList>
            <person name="Carlos-Shanley C."/>
        </authorList>
    </citation>
    <scope>NUCLEOTIDE SEQUENCE [LARGE SCALE GENOMIC DNA]</scope>
    <source>
        <strain evidence="1 2">S00124</strain>
    </source>
</reference>
<keyword evidence="2" id="KW-1185">Reference proteome</keyword>
<accession>A0ABR6RD55</accession>
<gene>
    <name evidence="1" type="ORF">HNP33_001138</name>
</gene>
<proteinExistence type="predicted"/>
<dbReference type="RefSeq" id="WP_184706206.1">
    <property type="nucleotide sequence ID" value="NZ_JACHKZ010000005.1"/>
</dbReference>
<evidence type="ECO:0000313" key="1">
    <source>
        <dbReference type="EMBL" id="MBB6577087.1"/>
    </source>
</evidence>
<protein>
    <submittedName>
        <fullName evidence="1">Uncharacterized protein</fullName>
    </submittedName>
</protein>
<comment type="caution">
    <text evidence="1">The sequence shown here is derived from an EMBL/GenBank/DDBJ whole genome shotgun (WGS) entry which is preliminary data.</text>
</comment>
<dbReference type="Proteomes" id="UP000562492">
    <property type="component" value="Unassembled WGS sequence"/>
</dbReference>
<dbReference type="EMBL" id="JACHKZ010000005">
    <property type="protein sequence ID" value="MBB6577087.1"/>
    <property type="molecule type" value="Genomic_DNA"/>
</dbReference>
<organism evidence="1 2">
    <name type="scientific">Comamonas odontotermitis</name>
    <dbReference type="NCBI Taxonomy" id="379895"/>
    <lineage>
        <taxon>Bacteria</taxon>
        <taxon>Pseudomonadati</taxon>
        <taxon>Pseudomonadota</taxon>
        <taxon>Betaproteobacteria</taxon>
        <taxon>Burkholderiales</taxon>
        <taxon>Comamonadaceae</taxon>
        <taxon>Comamonas</taxon>
    </lineage>
</organism>
<sequence length="376" mass="42692">MSHQATYLARNVVNAPEIKTRITERSQQRGDSQEIATWLHNHFYRYVVGNLLAPPPAVQPIYTTDDLQQRYRNGPPAWAMAVVARAASAHRDGAEPALWWINPESDAVLALETRLLEFLQSRVGTSLEGKLMRINCPQALERWEQEHRAFETRQLAGWRSHNPQAVAPLWQGSNGEFVELLPTAALREEMAYESQMMRHCLGQFANRRHLTGGYGEHYAESCEQGRMRIFSYRTGQQQPRITISAWVQDDGRLRIDQIKGKQNRPPIDRYRTDVLGFLNQLPTSEDTPDDALGMRLVRVASRWHEVEALTQESDQLHLWQRQPGLLQHLRQPTPLVQWLAAARDSSVLAGHAISPALAYALQQAGKPVPATKVTTP</sequence>
<evidence type="ECO:0000313" key="2">
    <source>
        <dbReference type="Proteomes" id="UP000562492"/>
    </source>
</evidence>